<keyword evidence="3" id="KW-0863">Zinc-finger</keyword>
<dbReference type="SMART" id="SM01175">
    <property type="entry name" value="DUF4206"/>
    <property type="match status" value="1"/>
</dbReference>
<evidence type="ECO:0000256" key="1">
    <source>
        <dbReference type="ARBA" id="ARBA00022723"/>
    </source>
</evidence>
<dbReference type="InterPro" id="IPR002219">
    <property type="entry name" value="PKC_DAG/PE"/>
</dbReference>
<name>A0ABM1SX77_LIMPO</name>
<dbReference type="Gene3D" id="3.30.60.20">
    <property type="match status" value="1"/>
</dbReference>
<dbReference type="PROSITE" id="PS50081">
    <property type="entry name" value="ZF_DAG_PE_2"/>
    <property type="match status" value="1"/>
</dbReference>
<dbReference type="CDD" id="cd20819">
    <property type="entry name" value="C1_DEF8"/>
    <property type="match status" value="1"/>
</dbReference>
<sequence>MTDLVCSETSKELIDAELGLTEDYFSRPVDHVTASEPDVHLVMGHKFMQRKMEGTHEYCDKCCNIILGVMHNWYYCKNCSFKCHNKCVNFLTRICAYVKVVENPSYILDICPETSLATQCYKCAECKRRIFNKEGYHRPRKCDYSGFYYCSYCHWNSQMVIPSRIIHNWDFEPRTVCRASLQFLRIMMKKPVLQLEQLNPMLFSFVEELNEVKKLREEILLMKQYLASCHVAQEEQLLLEPKERQHLVENADMYSLRDLIDLKTGVLKKFLRKIYSMFSVHITKECEGCRGKGFICELCKNVEVIFPFEDQSISCFQCSTVFHKC</sequence>
<evidence type="ECO:0000256" key="5">
    <source>
        <dbReference type="ARBA" id="ARBA00029450"/>
    </source>
</evidence>
<dbReference type="SUPFAM" id="SSF57889">
    <property type="entry name" value="Cysteine-rich domain"/>
    <property type="match status" value="1"/>
</dbReference>
<dbReference type="Proteomes" id="UP000694941">
    <property type="component" value="Unplaced"/>
</dbReference>
<accession>A0ABM1SX77</accession>
<keyword evidence="1" id="KW-0479">Metal-binding</keyword>
<comment type="similarity">
    <text evidence="5">Belongs to the DEF8 family.</text>
</comment>
<dbReference type="InterPro" id="IPR046349">
    <property type="entry name" value="C1-like_sf"/>
</dbReference>
<gene>
    <name evidence="8" type="primary">LOC106464739</name>
</gene>
<dbReference type="Pfam" id="PF00130">
    <property type="entry name" value="C1_1"/>
    <property type="match status" value="1"/>
</dbReference>
<dbReference type="InterPro" id="IPR047983">
    <property type="entry name" value="DEF8_C1"/>
</dbReference>
<keyword evidence="2" id="KW-0677">Repeat</keyword>
<reference evidence="8" key="1">
    <citation type="submission" date="2025-08" db="UniProtKB">
        <authorList>
            <consortium name="RefSeq"/>
        </authorList>
    </citation>
    <scope>IDENTIFICATION</scope>
    <source>
        <tissue evidence="8">Muscle</tissue>
    </source>
</reference>
<evidence type="ECO:0000256" key="4">
    <source>
        <dbReference type="ARBA" id="ARBA00022833"/>
    </source>
</evidence>
<feature type="domain" description="Phorbol-ester/DAG-type" evidence="6">
    <location>
        <begin position="44"/>
        <end position="95"/>
    </location>
</feature>
<keyword evidence="4" id="KW-0862">Zinc</keyword>
<evidence type="ECO:0000256" key="2">
    <source>
        <dbReference type="ARBA" id="ARBA00022737"/>
    </source>
</evidence>
<proteinExistence type="inferred from homology"/>
<organism evidence="7 8">
    <name type="scientific">Limulus polyphemus</name>
    <name type="common">Atlantic horseshoe crab</name>
    <dbReference type="NCBI Taxonomy" id="6850"/>
    <lineage>
        <taxon>Eukaryota</taxon>
        <taxon>Metazoa</taxon>
        <taxon>Ecdysozoa</taxon>
        <taxon>Arthropoda</taxon>
        <taxon>Chelicerata</taxon>
        <taxon>Merostomata</taxon>
        <taxon>Xiphosura</taxon>
        <taxon>Limulidae</taxon>
        <taxon>Limulus</taxon>
    </lineage>
</organism>
<dbReference type="Pfam" id="PF13901">
    <property type="entry name" value="RH_dom"/>
    <property type="match status" value="1"/>
</dbReference>
<dbReference type="PANTHER" id="PTHR12326:SF3">
    <property type="entry name" value="DIFFERENTIALLY EXPRESSED IN FDCP 8 HOMOLOG"/>
    <property type="match status" value="1"/>
</dbReference>
<evidence type="ECO:0000313" key="7">
    <source>
        <dbReference type="Proteomes" id="UP000694941"/>
    </source>
</evidence>
<dbReference type="RefSeq" id="XP_022248233.1">
    <property type="nucleotide sequence ID" value="XM_022392525.1"/>
</dbReference>
<dbReference type="GeneID" id="106464739"/>
<keyword evidence="7" id="KW-1185">Reference proteome</keyword>
<evidence type="ECO:0000313" key="8">
    <source>
        <dbReference type="RefSeq" id="XP_022248233.1"/>
    </source>
</evidence>
<dbReference type="PANTHER" id="PTHR12326">
    <property type="entry name" value="PLECKSTRIN HOMOLOGY DOMAIN CONTAINING PROTEIN"/>
    <property type="match status" value="1"/>
</dbReference>
<dbReference type="PROSITE" id="PS00479">
    <property type="entry name" value="ZF_DAG_PE_1"/>
    <property type="match status" value="1"/>
</dbReference>
<dbReference type="InterPro" id="IPR025258">
    <property type="entry name" value="RH_dom"/>
</dbReference>
<protein>
    <submittedName>
        <fullName evidence="8">Differentially expressed in FDCP 8 homolog isoform X2</fullName>
    </submittedName>
</protein>
<dbReference type="InterPro" id="IPR051366">
    <property type="entry name" value="DEF8"/>
</dbReference>
<evidence type="ECO:0000259" key="6">
    <source>
        <dbReference type="PROSITE" id="PS50081"/>
    </source>
</evidence>
<evidence type="ECO:0000256" key="3">
    <source>
        <dbReference type="ARBA" id="ARBA00022771"/>
    </source>
</evidence>